<dbReference type="InterPro" id="IPR000055">
    <property type="entry name" value="Restrct_endonuc_typeI_TRD"/>
</dbReference>
<keyword evidence="6" id="KW-1185">Reference proteome</keyword>
<evidence type="ECO:0000256" key="3">
    <source>
        <dbReference type="ARBA" id="ARBA00023125"/>
    </source>
</evidence>
<dbReference type="GO" id="GO:0003677">
    <property type="term" value="F:DNA binding"/>
    <property type="evidence" value="ECO:0007669"/>
    <property type="project" value="UniProtKB-KW"/>
</dbReference>
<keyword evidence="2" id="KW-0680">Restriction system</keyword>
<dbReference type="Proteomes" id="UP000254329">
    <property type="component" value="Unassembled WGS sequence"/>
</dbReference>
<reference evidence="5 6" key="1">
    <citation type="submission" date="2018-06" db="EMBL/GenBank/DDBJ databases">
        <authorList>
            <consortium name="Pathogen Informatics"/>
            <person name="Doyle S."/>
        </authorList>
    </citation>
    <scope>NUCLEOTIDE SEQUENCE [LARGE SCALE GENOMIC DNA]</scope>
    <source>
        <strain evidence="5 6">NCTC1659</strain>
    </source>
</reference>
<evidence type="ECO:0000256" key="1">
    <source>
        <dbReference type="ARBA" id="ARBA00010923"/>
    </source>
</evidence>
<dbReference type="Gene3D" id="3.90.220.20">
    <property type="entry name" value="DNA methylase specificity domains"/>
    <property type="match status" value="2"/>
</dbReference>
<feature type="domain" description="Type I restriction modification DNA specificity" evidence="4">
    <location>
        <begin position="16"/>
        <end position="176"/>
    </location>
</feature>
<comment type="similarity">
    <text evidence="1">Belongs to the type-I restriction system S methylase family.</text>
</comment>
<dbReference type="InterPro" id="IPR044946">
    <property type="entry name" value="Restrct_endonuc_typeI_TRD_sf"/>
</dbReference>
<dbReference type="GO" id="GO:0009307">
    <property type="term" value="P:DNA restriction-modification system"/>
    <property type="evidence" value="ECO:0007669"/>
    <property type="project" value="UniProtKB-KW"/>
</dbReference>
<accession>A0A1V4B0H2</accession>
<dbReference type="Pfam" id="PF01420">
    <property type="entry name" value="Methylase_S"/>
    <property type="match status" value="1"/>
</dbReference>
<dbReference type="EMBL" id="UGHF01000001">
    <property type="protein sequence ID" value="STO59033.1"/>
    <property type="molecule type" value="Genomic_DNA"/>
</dbReference>
<dbReference type="InterPro" id="IPR052021">
    <property type="entry name" value="Type-I_RS_S_subunit"/>
</dbReference>
<evidence type="ECO:0000313" key="6">
    <source>
        <dbReference type="Proteomes" id="UP000254329"/>
    </source>
</evidence>
<organism evidence="5 6">
    <name type="scientific">Canicola haemoglobinophilus</name>
    <dbReference type="NCBI Taxonomy" id="733"/>
    <lineage>
        <taxon>Bacteria</taxon>
        <taxon>Pseudomonadati</taxon>
        <taxon>Pseudomonadota</taxon>
        <taxon>Gammaproteobacteria</taxon>
        <taxon>Pasteurellales</taxon>
        <taxon>Pasteurellaceae</taxon>
        <taxon>Canicola</taxon>
    </lineage>
</organism>
<gene>
    <name evidence="5" type="primary">hsdS_4</name>
    <name evidence="5" type="ORF">NCTC1659_00256</name>
</gene>
<dbReference type="AlphaFoldDB" id="A0A1V4B0H2"/>
<evidence type="ECO:0000313" key="5">
    <source>
        <dbReference type="EMBL" id="STO59033.1"/>
    </source>
</evidence>
<dbReference type="RefSeq" id="WP_078218711.1">
    <property type="nucleotide sequence ID" value="NZ_MUXZ01000019.1"/>
</dbReference>
<evidence type="ECO:0000256" key="2">
    <source>
        <dbReference type="ARBA" id="ARBA00022747"/>
    </source>
</evidence>
<sequence length="451" mass="51178">MSKYSINQLARNVTRKFDFEKFKRVIFINTGDVLNNEFLHQNVSSKNSLPGQAKKAIKKGDILYSEIRPGNGRYLLVEKDLDNYVVSTKFMVIEVNKELVLPEYLYLILTSQEVVSYFKVIAESRSGTFPQITFDSISHYSIDLPNLEIQKEIIDIVFAFNKKIQLNTQINQTLEQIAQAIFKSWFIDFDPVKAKAEAKAQGTTDEQANIAAMSVISGKSPDQLNTYKQTNPTDYQQLHQLAQAFPSEFEEIDGVEIPKGWGIVSIVDKKVLEIIKPRIDIFDGEKEYIATANVSGNSIVGDLELISYENRPSRANMQPVVDSIWFAKMVGEHKAILIDKNDSFLINRTILSTGFMGLRPKENRKCFLYCYINSEQFKQEKNQLATGAVQIALNNGSFSKMQITLPADNVLVFFENKLSDIFSKISENHKENKILANARDLLLPKLLSGEL</sequence>
<dbReference type="STRING" id="733.B0186_07275"/>
<dbReference type="CDD" id="cd16961">
    <property type="entry name" value="RMtype1_S_TRD-CR_like"/>
    <property type="match status" value="1"/>
</dbReference>
<dbReference type="PANTHER" id="PTHR30408:SF13">
    <property type="entry name" value="TYPE I RESTRICTION ENZYME HINDI SPECIFICITY SUBUNIT"/>
    <property type="match status" value="1"/>
</dbReference>
<name>A0A1V4B0H2_9PAST</name>
<dbReference type="PANTHER" id="PTHR30408">
    <property type="entry name" value="TYPE-1 RESTRICTION ENZYME ECOKI SPECIFICITY PROTEIN"/>
    <property type="match status" value="1"/>
</dbReference>
<protein>
    <submittedName>
        <fullName evidence="5">Type I restriction/modification specificity protein</fullName>
    </submittedName>
</protein>
<keyword evidence="3" id="KW-0238">DNA-binding</keyword>
<evidence type="ECO:0000259" key="4">
    <source>
        <dbReference type="Pfam" id="PF01420"/>
    </source>
</evidence>
<proteinExistence type="inferred from homology"/>
<dbReference type="REBASE" id="431977">
    <property type="entry name" value="S.Hha1659ORF257P"/>
</dbReference>
<dbReference type="SUPFAM" id="SSF116734">
    <property type="entry name" value="DNA methylase specificity domain"/>
    <property type="match status" value="2"/>
</dbReference>